<dbReference type="VEuPathDB" id="FungiDB:ACLA_053700"/>
<dbReference type="Proteomes" id="UP000006701">
    <property type="component" value="Unassembled WGS sequence"/>
</dbReference>
<accession>A1C900</accession>
<sequence>MPEGDLWSSLVTAIDPANIKAMPAVLQSTINLLETELAKARAALKEIQPNVAPIFMVRDDLAVGAVAAYRQNLIGRAPDFYYGTRRLTHKELGLVPVVHEVQVDSEEDALTEDESPCIVTVIPPKRASLADVLSNSLILDHMAPHLSISGLLALASTCRLLRSVVMETPYVFRHLDLSQCRGAQLQDTAAVNSGDSITEDEYYSAPLRSIFANLQHRSLLKDVRTLILDGLSVPADLIADIVLADRFNVNILSIRGCRHLNERKLMQVLQYAVRPTRPQGTPRVKGIYFFTPPSQPQAAVRSRYRDWWSSSCVGQESVPAKASASHHDQPIEPHQQNAWYTPSGKLLKRSIEEGWAQTIQKCRGIIAFDAMLCRGPRHNSSSMSMNQDESQESDRLLGPAIATVALGPKGCEGCHSSPEGPAVWGQSPEEDFPLLAPVPFHSSSIAVARRPALFPGEHRTLNARCTDCLTDRWCHRCNKWFCASCLPNPQHVNLNLTPHQTAMRGPLGNNDSQVRMM</sequence>
<proteinExistence type="predicted"/>
<evidence type="ECO:0000313" key="1">
    <source>
        <dbReference type="EMBL" id="EAW13324.1"/>
    </source>
</evidence>
<evidence type="ECO:0008006" key="3">
    <source>
        <dbReference type="Google" id="ProtNLM"/>
    </source>
</evidence>
<dbReference type="EMBL" id="DS027048">
    <property type="protein sequence ID" value="EAW13324.1"/>
    <property type="molecule type" value="Genomic_DNA"/>
</dbReference>
<dbReference type="AlphaFoldDB" id="A1C900"/>
<evidence type="ECO:0000313" key="2">
    <source>
        <dbReference type="Proteomes" id="UP000006701"/>
    </source>
</evidence>
<protein>
    <recommendedName>
        <fullName evidence="3">F-box domain-containing protein</fullName>
    </recommendedName>
</protein>
<dbReference type="OMA" id="FNVRILS"/>
<dbReference type="HOGENOM" id="CLU_037759_0_0_1"/>
<organism evidence="1 2">
    <name type="scientific">Aspergillus clavatus (strain ATCC 1007 / CBS 513.65 / DSM 816 / NCTC 3887 / NRRL 1 / QM 1276 / 107)</name>
    <dbReference type="NCBI Taxonomy" id="344612"/>
    <lineage>
        <taxon>Eukaryota</taxon>
        <taxon>Fungi</taxon>
        <taxon>Dikarya</taxon>
        <taxon>Ascomycota</taxon>
        <taxon>Pezizomycotina</taxon>
        <taxon>Eurotiomycetes</taxon>
        <taxon>Eurotiomycetidae</taxon>
        <taxon>Eurotiales</taxon>
        <taxon>Aspergillaceae</taxon>
        <taxon>Aspergillus</taxon>
        <taxon>Aspergillus subgen. Fumigati</taxon>
    </lineage>
</organism>
<gene>
    <name evidence="1" type="ORF">ACLA_053700</name>
</gene>
<dbReference type="eggNOG" id="ENOG502QQ04">
    <property type="taxonomic scope" value="Eukaryota"/>
</dbReference>
<dbReference type="OrthoDB" id="5345494at2759"/>
<dbReference type="RefSeq" id="XP_001274750.1">
    <property type="nucleotide sequence ID" value="XM_001274749.1"/>
</dbReference>
<dbReference type="GeneID" id="4707008"/>
<keyword evidence="2" id="KW-1185">Reference proteome</keyword>
<dbReference type="STRING" id="344612.A1C900"/>
<dbReference type="KEGG" id="act:ACLA_053700"/>
<name>A1C900_ASPCL</name>
<reference evidence="1 2" key="1">
    <citation type="journal article" date="2008" name="PLoS Genet.">
        <title>Genomic islands in the pathogenic filamentous fungus Aspergillus fumigatus.</title>
        <authorList>
            <person name="Fedorova N.D."/>
            <person name="Khaldi N."/>
            <person name="Joardar V.S."/>
            <person name="Maiti R."/>
            <person name="Amedeo P."/>
            <person name="Anderson M.J."/>
            <person name="Crabtree J."/>
            <person name="Silva J.C."/>
            <person name="Badger J.H."/>
            <person name="Albarraq A."/>
            <person name="Angiuoli S."/>
            <person name="Bussey H."/>
            <person name="Bowyer P."/>
            <person name="Cotty P.J."/>
            <person name="Dyer P.S."/>
            <person name="Egan A."/>
            <person name="Galens K."/>
            <person name="Fraser-Liggett C.M."/>
            <person name="Haas B.J."/>
            <person name="Inman J.M."/>
            <person name="Kent R."/>
            <person name="Lemieux S."/>
            <person name="Malavazi I."/>
            <person name="Orvis J."/>
            <person name="Roemer T."/>
            <person name="Ronning C.M."/>
            <person name="Sundaram J.P."/>
            <person name="Sutton G."/>
            <person name="Turner G."/>
            <person name="Venter J.C."/>
            <person name="White O.R."/>
            <person name="Whitty B.R."/>
            <person name="Youngman P."/>
            <person name="Wolfe K.H."/>
            <person name="Goldman G.H."/>
            <person name="Wortman J.R."/>
            <person name="Jiang B."/>
            <person name="Denning D.W."/>
            <person name="Nierman W.C."/>
        </authorList>
    </citation>
    <scope>NUCLEOTIDE SEQUENCE [LARGE SCALE GENOMIC DNA]</scope>
    <source>
        <strain evidence="2">ATCC 1007 / CBS 513.65 / DSM 816 / NCTC 3887 / NRRL 1</strain>
    </source>
</reference>